<evidence type="ECO:0000256" key="2">
    <source>
        <dbReference type="ARBA" id="ARBA00023134"/>
    </source>
</evidence>
<keyword evidence="4" id="KW-0648">Protein biosynthesis</keyword>
<dbReference type="GO" id="GO:0032790">
    <property type="term" value="P:ribosome disassembly"/>
    <property type="evidence" value="ECO:0007669"/>
    <property type="project" value="TreeGrafter"/>
</dbReference>
<evidence type="ECO:0000256" key="1">
    <source>
        <dbReference type="ARBA" id="ARBA00022741"/>
    </source>
</evidence>
<dbReference type="Pfam" id="PF00009">
    <property type="entry name" value="GTP_EFTU"/>
    <property type="match status" value="1"/>
</dbReference>
<dbReference type="GO" id="GO:0005525">
    <property type="term" value="F:GTP binding"/>
    <property type="evidence" value="ECO:0007669"/>
    <property type="project" value="UniProtKB-KW"/>
</dbReference>
<dbReference type="InterPro" id="IPR005517">
    <property type="entry name" value="Transl_elong_EFG/EF2_IV"/>
</dbReference>
<dbReference type="InterPro" id="IPR009000">
    <property type="entry name" value="Transl_B-barrel_sf"/>
</dbReference>
<dbReference type="CDD" id="cd03713">
    <property type="entry name" value="EFG_mtEFG_C"/>
    <property type="match status" value="1"/>
</dbReference>
<proteinExistence type="predicted"/>
<dbReference type="Gene3D" id="3.30.230.10">
    <property type="match status" value="1"/>
</dbReference>
<dbReference type="Gene3D" id="2.40.30.10">
    <property type="entry name" value="Translation factors"/>
    <property type="match status" value="1"/>
</dbReference>
<dbReference type="InterPro" id="IPR035649">
    <property type="entry name" value="EFG_V"/>
</dbReference>
<dbReference type="SUPFAM" id="SSF54211">
    <property type="entry name" value="Ribosomal protein S5 domain 2-like"/>
    <property type="match status" value="1"/>
</dbReference>
<dbReference type="RefSeq" id="WP_097206431.1">
    <property type="nucleotide sequence ID" value="NZ_JACHXB010000002.1"/>
</dbReference>
<dbReference type="FunFam" id="3.30.70.240:FF:000001">
    <property type="entry name" value="Elongation factor G"/>
    <property type="match status" value="1"/>
</dbReference>
<dbReference type="GO" id="GO:0003924">
    <property type="term" value="F:GTPase activity"/>
    <property type="evidence" value="ECO:0007669"/>
    <property type="project" value="InterPro"/>
</dbReference>
<evidence type="ECO:0000259" key="3">
    <source>
        <dbReference type="PROSITE" id="PS51722"/>
    </source>
</evidence>
<dbReference type="NCBIfam" id="NF009381">
    <property type="entry name" value="PRK12740.1-5"/>
    <property type="match status" value="1"/>
</dbReference>
<dbReference type="InterPro" id="IPR009022">
    <property type="entry name" value="EFG_III"/>
</dbReference>
<keyword evidence="1" id="KW-0547">Nucleotide-binding</keyword>
<dbReference type="NCBIfam" id="TIGR00231">
    <property type="entry name" value="small_GTP"/>
    <property type="match status" value="1"/>
</dbReference>
<dbReference type="InterPro" id="IPR014721">
    <property type="entry name" value="Ribsml_uS5_D2-typ_fold_subgr"/>
</dbReference>
<dbReference type="PANTHER" id="PTHR43261:SF6">
    <property type="entry name" value="ELONGATION FACTOR G-LIKE PROTEIN"/>
    <property type="match status" value="1"/>
</dbReference>
<dbReference type="InterPro" id="IPR053905">
    <property type="entry name" value="EF-G-like_DII"/>
</dbReference>
<name>A0A285EE98_9ACTN</name>
<dbReference type="Pfam" id="PF00679">
    <property type="entry name" value="EFG_C"/>
    <property type="match status" value="1"/>
</dbReference>
<dbReference type="PROSITE" id="PS51722">
    <property type="entry name" value="G_TR_2"/>
    <property type="match status" value="1"/>
</dbReference>
<dbReference type="InterPro" id="IPR027417">
    <property type="entry name" value="P-loop_NTPase"/>
</dbReference>
<dbReference type="InterPro" id="IPR000640">
    <property type="entry name" value="EFG_V-like"/>
</dbReference>
<dbReference type="InterPro" id="IPR005225">
    <property type="entry name" value="Small_GTP-bd"/>
</dbReference>
<dbReference type="PANTHER" id="PTHR43261">
    <property type="entry name" value="TRANSLATION ELONGATION FACTOR G-RELATED"/>
    <property type="match status" value="1"/>
</dbReference>
<dbReference type="SMART" id="SM00889">
    <property type="entry name" value="EFG_IV"/>
    <property type="match status" value="1"/>
</dbReference>
<dbReference type="InterPro" id="IPR020568">
    <property type="entry name" value="Ribosomal_Su5_D2-typ_SF"/>
</dbReference>
<organism evidence="4 5">
    <name type="scientific">Geodermatophilus sabuli</name>
    <dbReference type="NCBI Taxonomy" id="1564158"/>
    <lineage>
        <taxon>Bacteria</taxon>
        <taxon>Bacillati</taxon>
        <taxon>Actinomycetota</taxon>
        <taxon>Actinomycetes</taxon>
        <taxon>Geodermatophilales</taxon>
        <taxon>Geodermatophilaceae</taxon>
        <taxon>Geodermatophilus</taxon>
    </lineage>
</organism>
<dbReference type="CDD" id="cd16262">
    <property type="entry name" value="EFG_III"/>
    <property type="match status" value="1"/>
</dbReference>
<dbReference type="InterPro" id="IPR041095">
    <property type="entry name" value="EFG_II"/>
</dbReference>
<dbReference type="InterPro" id="IPR047872">
    <property type="entry name" value="EFG_IV"/>
</dbReference>
<dbReference type="EMBL" id="OBDO01000004">
    <property type="protein sequence ID" value="SNX96406.1"/>
    <property type="molecule type" value="Genomic_DNA"/>
</dbReference>
<gene>
    <name evidence="4" type="ORF">SAMN06893097_104120</name>
</gene>
<keyword evidence="5" id="KW-1185">Reference proteome</keyword>
<reference evidence="4 5" key="1">
    <citation type="submission" date="2017-09" db="EMBL/GenBank/DDBJ databases">
        <authorList>
            <person name="Ehlers B."/>
            <person name="Leendertz F.H."/>
        </authorList>
    </citation>
    <scope>NUCLEOTIDE SEQUENCE [LARGE SCALE GENOMIC DNA]</scope>
    <source>
        <strain evidence="4 5">DSM 46844</strain>
    </source>
</reference>
<dbReference type="InterPro" id="IPR000795">
    <property type="entry name" value="T_Tr_GTP-bd_dom"/>
</dbReference>
<accession>A0A285EE98</accession>
<dbReference type="FunFam" id="2.40.30.10:FF:000151">
    <property type="entry name" value="Translation elongation factor EF-G"/>
    <property type="match status" value="1"/>
</dbReference>
<dbReference type="SUPFAM" id="SSF50447">
    <property type="entry name" value="Translation proteins"/>
    <property type="match status" value="1"/>
</dbReference>
<dbReference type="Pfam" id="PF14492">
    <property type="entry name" value="EFG_III"/>
    <property type="match status" value="1"/>
</dbReference>
<dbReference type="Gene3D" id="3.40.50.300">
    <property type="entry name" value="P-loop containing nucleotide triphosphate hydrolases"/>
    <property type="match status" value="1"/>
</dbReference>
<dbReference type="Gene3D" id="3.30.70.240">
    <property type="match status" value="1"/>
</dbReference>
<dbReference type="InterPro" id="IPR035647">
    <property type="entry name" value="EFG_III/V"/>
</dbReference>
<dbReference type="NCBIfam" id="NF009377">
    <property type="entry name" value="PRK12740.1-1"/>
    <property type="match status" value="1"/>
</dbReference>
<keyword evidence="2" id="KW-0342">GTP-binding</keyword>
<dbReference type="Gene3D" id="3.30.70.870">
    <property type="entry name" value="Elongation Factor G (Translational Gtpase), domain 3"/>
    <property type="match status" value="1"/>
</dbReference>
<protein>
    <submittedName>
        <fullName evidence="4">Translation elongation factor 2 (EF-2/EF-G)</fullName>
    </submittedName>
</protein>
<feature type="domain" description="Tr-type G" evidence="3">
    <location>
        <begin position="15"/>
        <end position="274"/>
    </location>
</feature>
<dbReference type="Pfam" id="PF03764">
    <property type="entry name" value="EFG_IV"/>
    <property type="match status" value="1"/>
</dbReference>
<dbReference type="SUPFAM" id="SSF52540">
    <property type="entry name" value="P-loop containing nucleoside triphosphate hydrolases"/>
    <property type="match status" value="1"/>
</dbReference>
<sequence>MAKDTGTAPAPRPASKVRNVALVGHAGAGKTTLAEALLVATGALPRAGRVEDGTTCLDNEEVEVRQQRSVSLGVATVEHADHRITLLDTPGSPDFVGELRAGLRAADAALFVVSAVGGVDAGTVQLWEECAAVGMPRAVVITQLDRARADVEETVRLCQTVLGEGVYPVHLVERGPDGAVTGLVSLLQPGAQAPDADRLRSELIEGIIGESEDEALMERYLAGDELVQADLMSDLETAVARGHFHPVLCAAPLSGIGIDALLHLLVNGFPCPMEHGCPPATRPDGSPAPALTCDPDGPLVAEVVKTTTDPYLGRVSLVRVFSGTLRPDAAVHVSGHGMADRGHPDHDVDERIGGVSSPLGSSLRPVAACPAGDVCAVARLTSAETGDTLSAPDDPRLVPPWDLPTPQLPVALEAASRSDEDRLATALTRLVAEDPTVRLERRPDTGQLLLWCVGEAHAEVLLERLRVRHGVSVTTVPVRVPMVETLAGPARVTGRHVKQSGGHGQYAIVVVEAEPGPPGSGIVFQQRIVGGTVPSQFHGSVEKGIRAQAERGVSGDRPIVDVHVTLVDGKAHSVDSSDAAFQSAGALALREAVAAAGTRVLEPWCEVEVAVPAEYVGAVMSDLSARRARVTGSDADPDRDRTTVRAEVPEMELLTYAGALRSVSHGTGSFTRRPLGYEPAPASLTAVPA</sequence>
<dbReference type="CDD" id="cd01434">
    <property type="entry name" value="EFG_mtEFG1_IV"/>
    <property type="match status" value="1"/>
</dbReference>
<dbReference type="Pfam" id="PF22042">
    <property type="entry name" value="EF-G_D2"/>
    <property type="match status" value="1"/>
</dbReference>
<evidence type="ECO:0000313" key="4">
    <source>
        <dbReference type="EMBL" id="SNX96406.1"/>
    </source>
</evidence>
<dbReference type="GO" id="GO:0003746">
    <property type="term" value="F:translation elongation factor activity"/>
    <property type="evidence" value="ECO:0007669"/>
    <property type="project" value="UniProtKB-KW"/>
</dbReference>
<dbReference type="OrthoDB" id="9801472at2"/>
<evidence type="ECO:0000313" key="5">
    <source>
        <dbReference type="Proteomes" id="UP000219514"/>
    </source>
</evidence>
<dbReference type="Proteomes" id="UP000219514">
    <property type="component" value="Unassembled WGS sequence"/>
</dbReference>
<dbReference type="AlphaFoldDB" id="A0A285EE98"/>
<dbReference type="PRINTS" id="PR00315">
    <property type="entry name" value="ELONGATNFCT"/>
</dbReference>
<keyword evidence="4" id="KW-0251">Elongation factor</keyword>
<dbReference type="SMART" id="SM00838">
    <property type="entry name" value="EFG_C"/>
    <property type="match status" value="1"/>
</dbReference>
<dbReference type="SUPFAM" id="SSF54980">
    <property type="entry name" value="EF-G C-terminal domain-like"/>
    <property type="match status" value="2"/>
</dbReference>